<dbReference type="InterPro" id="IPR002577">
    <property type="entry name" value="HTH_HxlR"/>
</dbReference>
<keyword evidence="2" id="KW-0238">DNA-binding</keyword>
<keyword evidence="1" id="KW-0805">Transcription regulation</keyword>
<gene>
    <name evidence="5" type="ORF">SAMN04488505_1144</name>
</gene>
<dbReference type="InterPro" id="IPR036388">
    <property type="entry name" value="WH-like_DNA-bd_sf"/>
</dbReference>
<reference evidence="5 6" key="1">
    <citation type="submission" date="2016-10" db="EMBL/GenBank/DDBJ databases">
        <authorList>
            <person name="de Groot N.N."/>
        </authorList>
    </citation>
    <scope>NUCLEOTIDE SEQUENCE [LARGE SCALE GENOMIC DNA]</scope>
    <source>
        <strain evidence="5 6">DSM 21039</strain>
    </source>
</reference>
<evidence type="ECO:0000256" key="1">
    <source>
        <dbReference type="ARBA" id="ARBA00023015"/>
    </source>
</evidence>
<dbReference type="InterPro" id="IPR036390">
    <property type="entry name" value="WH_DNA-bd_sf"/>
</dbReference>
<accession>A0A1H8K288</accession>
<evidence type="ECO:0000313" key="5">
    <source>
        <dbReference type="EMBL" id="SEN87139.1"/>
    </source>
</evidence>
<dbReference type="EMBL" id="FOBB01000014">
    <property type="protein sequence ID" value="SEN87139.1"/>
    <property type="molecule type" value="Genomic_DNA"/>
</dbReference>
<evidence type="ECO:0000313" key="6">
    <source>
        <dbReference type="Proteomes" id="UP000198984"/>
    </source>
</evidence>
<dbReference type="Gene3D" id="1.10.10.10">
    <property type="entry name" value="Winged helix-like DNA-binding domain superfamily/Winged helix DNA-binding domain"/>
    <property type="match status" value="1"/>
</dbReference>
<evidence type="ECO:0000256" key="2">
    <source>
        <dbReference type="ARBA" id="ARBA00023125"/>
    </source>
</evidence>
<dbReference type="AlphaFoldDB" id="A0A1H8K288"/>
<proteinExistence type="predicted"/>
<keyword evidence="3" id="KW-0804">Transcription</keyword>
<dbReference type="Proteomes" id="UP000198984">
    <property type="component" value="Unassembled WGS sequence"/>
</dbReference>
<dbReference type="PROSITE" id="PS51118">
    <property type="entry name" value="HTH_HXLR"/>
    <property type="match status" value="1"/>
</dbReference>
<feature type="domain" description="HTH hxlR-type" evidence="4">
    <location>
        <begin position="31"/>
        <end position="129"/>
    </location>
</feature>
<dbReference type="PANTHER" id="PTHR33204:SF37">
    <property type="entry name" value="HTH-TYPE TRANSCRIPTIONAL REGULATOR YODB"/>
    <property type="match status" value="1"/>
</dbReference>
<keyword evidence="6" id="KW-1185">Reference proteome</keyword>
<dbReference type="Pfam" id="PF01638">
    <property type="entry name" value="HxlR"/>
    <property type="match status" value="1"/>
</dbReference>
<name>A0A1H8K288_9BACT</name>
<dbReference type="PANTHER" id="PTHR33204">
    <property type="entry name" value="TRANSCRIPTIONAL REGULATOR, MARR FAMILY"/>
    <property type="match status" value="1"/>
</dbReference>
<dbReference type="GO" id="GO:0003677">
    <property type="term" value="F:DNA binding"/>
    <property type="evidence" value="ECO:0007669"/>
    <property type="project" value="UniProtKB-KW"/>
</dbReference>
<evidence type="ECO:0000256" key="3">
    <source>
        <dbReference type="ARBA" id="ARBA00023163"/>
    </source>
</evidence>
<protein>
    <submittedName>
        <fullName evidence="5">Transcriptional regulator, HxlR family</fullName>
    </submittedName>
</protein>
<dbReference type="SUPFAM" id="SSF46785">
    <property type="entry name" value="Winged helix' DNA-binding domain"/>
    <property type="match status" value="1"/>
</dbReference>
<organism evidence="5 6">
    <name type="scientific">Chitinophaga rupis</name>
    <dbReference type="NCBI Taxonomy" id="573321"/>
    <lineage>
        <taxon>Bacteria</taxon>
        <taxon>Pseudomonadati</taxon>
        <taxon>Bacteroidota</taxon>
        <taxon>Chitinophagia</taxon>
        <taxon>Chitinophagales</taxon>
        <taxon>Chitinophagaceae</taxon>
        <taxon>Chitinophaga</taxon>
    </lineage>
</organism>
<sequence length="167" mass="19057">MNNKRLTLHFQIASKILGYDHMKEIKKRSECPVSFSLDFFGDKWTLLIIRDIVLHDKHTFGDFLQSAEGIATNILTDRLKMLEEQGLLMKYPVAGKARIGYCLTEKGVTTIPIVIEMALWGISQNNSDLKKELTAALRKDKAGVIRQLTSQHIQLYRLHKSNTTLNT</sequence>
<evidence type="ECO:0000259" key="4">
    <source>
        <dbReference type="PROSITE" id="PS51118"/>
    </source>
</evidence>